<dbReference type="GO" id="GO:0009007">
    <property type="term" value="F:site-specific DNA-methyltransferase (adenine-specific) activity"/>
    <property type="evidence" value="ECO:0007669"/>
    <property type="project" value="UniProtKB-EC"/>
</dbReference>
<keyword evidence="2" id="KW-0808">Transferase</keyword>
<sequence length="373" mass="43205">MTNDDTHDYFKSQIITYMGNKRKLLNIIGETVDTIKTELNADKISLCDGFAGSGVVSRLLKTKADTLYTNDMAGYSKTLNDCYLANPTVTVKKNIKKYIDTANQLADNFETHIENPWISKHWSPQTNKMNKSDRAYFTRENGRRIDIIRDYIETIPAKYRPFLLGPLLVESSIHNNTNGQFSAYYKNGEIGAYGGKNKIDEKRITGSIRLPYPIFHENTCKIHTSQLDTNEWAKKMNTCDIVYYDPPYNKHPYSIYYFMLDIINNWDKTIEIPDTNRGQPLNWNISKYNSRTNAKDIMENLIKNTNSRYIILSYNDGGIVSIPDLDELLNKNAASVVKKPIVHKTYNRLKGISNYKRENEYKDVKEFLYIIKK</sequence>
<reference evidence="4" key="1">
    <citation type="journal article" date="2020" name="Nature">
        <title>Giant virus diversity and host interactions through global metagenomics.</title>
        <authorList>
            <person name="Schulz F."/>
            <person name="Roux S."/>
            <person name="Paez-Espino D."/>
            <person name="Jungbluth S."/>
            <person name="Walsh D.A."/>
            <person name="Denef V.J."/>
            <person name="McMahon K.D."/>
            <person name="Konstantinidis K.T."/>
            <person name="Eloe-Fadrosh E.A."/>
            <person name="Kyrpides N.C."/>
            <person name="Woyke T."/>
        </authorList>
    </citation>
    <scope>NUCLEOTIDE SEQUENCE</scope>
    <source>
        <strain evidence="4">GVMAG-M-3300024261-26</strain>
    </source>
</reference>
<keyword evidence="1" id="KW-0489">Methyltransferase</keyword>
<dbReference type="Pfam" id="PF02086">
    <property type="entry name" value="MethyltransfD12"/>
    <property type="match status" value="1"/>
</dbReference>
<organism evidence="4">
    <name type="scientific">viral metagenome</name>
    <dbReference type="NCBI Taxonomy" id="1070528"/>
    <lineage>
        <taxon>unclassified sequences</taxon>
        <taxon>metagenomes</taxon>
        <taxon>organismal metagenomes</taxon>
    </lineage>
</organism>
<dbReference type="GO" id="GO:0009307">
    <property type="term" value="P:DNA restriction-modification system"/>
    <property type="evidence" value="ECO:0007669"/>
    <property type="project" value="InterPro"/>
</dbReference>
<evidence type="ECO:0000256" key="2">
    <source>
        <dbReference type="ARBA" id="ARBA00022679"/>
    </source>
</evidence>
<accession>A0A6C0IT41</accession>
<dbReference type="SUPFAM" id="SSF53335">
    <property type="entry name" value="S-adenosyl-L-methionine-dependent methyltransferases"/>
    <property type="match status" value="1"/>
</dbReference>
<keyword evidence="3" id="KW-0949">S-adenosyl-L-methionine</keyword>
<proteinExistence type="predicted"/>
<dbReference type="InterPro" id="IPR029063">
    <property type="entry name" value="SAM-dependent_MTases_sf"/>
</dbReference>
<dbReference type="AlphaFoldDB" id="A0A6C0IT41"/>
<dbReference type="GO" id="GO:0032259">
    <property type="term" value="P:methylation"/>
    <property type="evidence" value="ECO:0007669"/>
    <property type="project" value="UniProtKB-KW"/>
</dbReference>
<dbReference type="InterPro" id="IPR012327">
    <property type="entry name" value="MeTrfase_D12"/>
</dbReference>
<evidence type="ECO:0008006" key="5">
    <source>
        <dbReference type="Google" id="ProtNLM"/>
    </source>
</evidence>
<evidence type="ECO:0000256" key="1">
    <source>
        <dbReference type="ARBA" id="ARBA00022603"/>
    </source>
</evidence>
<name>A0A6C0IT41_9ZZZZ</name>
<dbReference type="EMBL" id="MN740229">
    <property type="protein sequence ID" value="QHT94703.1"/>
    <property type="molecule type" value="Genomic_DNA"/>
</dbReference>
<evidence type="ECO:0000256" key="3">
    <source>
        <dbReference type="ARBA" id="ARBA00022691"/>
    </source>
</evidence>
<protein>
    <recommendedName>
        <fullName evidence="5">DNA modification methylase</fullName>
    </recommendedName>
</protein>
<evidence type="ECO:0000313" key="4">
    <source>
        <dbReference type="EMBL" id="QHT94703.1"/>
    </source>
</evidence>